<dbReference type="InterPro" id="IPR036770">
    <property type="entry name" value="Ankyrin_rpt-contain_sf"/>
</dbReference>
<dbReference type="InterPro" id="IPR056884">
    <property type="entry name" value="NPHP3-like_N"/>
</dbReference>
<evidence type="ECO:0000256" key="2">
    <source>
        <dbReference type="PROSITE-ProRule" id="PRU00023"/>
    </source>
</evidence>
<reference evidence="5 6" key="1">
    <citation type="submission" date="2019-06" db="EMBL/GenBank/DDBJ databases">
        <authorList>
            <person name="Broberg M."/>
        </authorList>
    </citation>
    <scope>NUCLEOTIDE SEQUENCE [LARGE SCALE GENOMIC DNA]</scope>
</reference>
<gene>
    <name evidence="5" type="ORF">CLO192961_LOCUS441310</name>
</gene>
<dbReference type="Pfam" id="PF24883">
    <property type="entry name" value="NPHP3_N"/>
    <property type="match status" value="1"/>
</dbReference>
<dbReference type="Proteomes" id="UP000766486">
    <property type="component" value="Unassembled WGS sequence"/>
</dbReference>
<comment type="caution">
    <text evidence="5">The sequence shown here is derived from an EMBL/GenBank/DDBJ whole genome shotgun (WGS) entry which is preliminary data.</text>
</comment>
<organism evidence="5 6">
    <name type="scientific">Bionectria ochroleuca</name>
    <name type="common">Gliocladium roseum</name>
    <dbReference type="NCBI Taxonomy" id="29856"/>
    <lineage>
        <taxon>Eukaryota</taxon>
        <taxon>Fungi</taxon>
        <taxon>Dikarya</taxon>
        <taxon>Ascomycota</taxon>
        <taxon>Pezizomycotina</taxon>
        <taxon>Sordariomycetes</taxon>
        <taxon>Hypocreomycetidae</taxon>
        <taxon>Hypocreales</taxon>
        <taxon>Bionectriaceae</taxon>
        <taxon>Clonostachys</taxon>
    </lineage>
</organism>
<dbReference type="Pfam" id="PF22939">
    <property type="entry name" value="WHD_GPIID"/>
    <property type="match status" value="1"/>
</dbReference>
<keyword evidence="2" id="KW-0040">ANK repeat</keyword>
<evidence type="ECO:0000313" key="5">
    <source>
        <dbReference type="EMBL" id="VUC36395.1"/>
    </source>
</evidence>
<dbReference type="PROSITE" id="PS50837">
    <property type="entry name" value="NACHT"/>
    <property type="match status" value="1"/>
</dbReference>
<dbReference type="InterPro" id="IPR027417">
    <property type="entry name" value="P-loop_NTPase"/>
</dbReference>
<dbReference type="InterPro" id="IPR002110">
    <property type="entry name" value="Ankyrin_rpt"/>
</dbReference>
<dbReference type="Gene3D" id="3.40.50.300">
    <property type="entry name" value="P-loop containing nucleotide triphosphate hydrolases"/>
    <property type="match status" value="1"/>
</dbReference>
<accession>A0ABY6UY76</accession>
<keyword evidence="6" id="KW-1185">Reference proteome</keyword>
<evidence type="ECO:0000256" key="1">
    <source>
        <dbReference type="ARBA" id="ARBA00022737"/>
    </source>
</evidence>
<keyword evidence="1" id="KW-0677">Repeat</keyword>
<evidence type="ECO:0000256" key="3">
    <source>
        <dbReference type="SAM" id="MobiDB-lite"/>
    </source>
</evidence>
<dbReference type="PROSITE" id="PS50297">
    <property type="entry name" value="ANK_REP_REGION"/>
    <property type="match status" value="1"/>
</dbReference>
<dbReference type="PANTHER" id="PTHR10039">
    <property type="entry name" value="AMELOGENIN"/>
    <property type="match status" value="1"/>
</dbReference>
<dbReference type="PROSITE" id="PS50088">
    <property type="entry name" value="ANK_REPEAT"/>
    <property type="match status" value="1"/>
</dbReference>
<dbReference type="SUPFAM" id="SSF48403">
    <property type="entry name" value="Ankyrin repeat"/>
    <property type="match status" value="1"/>
</dbReference>
<dbReference type="InterPro" id="IPR056125">
    <property type="entry name" value="DUF7708"/>
</dbReference>
<dbReference type="InterPro" id="IPR054471">
    <property type="entry name" value="GPIID_WHD"/>
</dbReference>
<dbReference type="Pfam" id="PF00023">
    <property type="entry name" value="Ank"/>
    <property type="match status" value="1"/>
</dbReference>
<sequence length="1192" mass="135717">MAASSPDPFQAAFTEAARDFKSKLNNDDLYREILKVHSIDQVYDATDKLQAEQAKKKGRMRNLGKIKPYLEKLREYHNVINVFVQAKPDIMALIWGPILLLLQMASSLVQSFDAIVDMTGQIGNLLPEFKEMTTLFSENKAIKGALVLFFRDILDFYVVALELFGLNRWHLFFESVWPKQKEKISIIIGHIERHTTLMRSEVRLEEIREEHEARKRQLVHFELTEKAKRLQEFNRIMTSLKIKSYDRDLDRIRGRTCEGTGKWLLKNSLFVKWLDTADHSSNLLWLQGIPGAGKTFLAATAIMECMNRHKTGFAFLSHSHSADTTALSVIHSIISQISSEDENLQSVVCQSATNRLRLELDSATQLLQDLVACVGPTYLIIDGLNEVEETERKRLLEKLVTITNACREARVLVSSQAPDDIAKVLNPLAPSVLVHANNSESIQEFVDHWTREWLNEKNFIPECELEIRGLLAPLSSKAAGMFLYVKIMLSSIELLSEVDEIRSELRVLPESLDEAYGRIFRRINAHSSDLIRAKSRTILGWICCSPTPMTLRELEQALVVHSNPQGGCRVSSTLNIIKLCGPIVETIDGFVYMVHFSVKEYLTSPRIDDYIDVVEATLSLAICCIRYLCQGHHEAELHSSQLEEHIIMGRYRLHHYALRMWLDLVVAYLDRIEPYPPSTTLIKNLERVAHFRYNHKFDKGTALDGIEYPVELHTIEANHSGLFDVLKHAAQFMKKAENSQFQLKEPESWLTLTPLTIFQVASKLQQEFDREFALTCGHGDDCGCIRADQAVANRHYGQQRFKCEFISCPDQRLGFATRHLRSLHHKTHSRVWKCDVLSCYYSKNGFLSERMRRDHQRTHHLGGGTCDSRSPDLDMEDSELMTLLFDCVYSNDISTVSAVMALKRKQHRREMWSNHRMAWHKFEDELKRFAAYCGTKEMLKVILHDSDLSDCYFGTASAIQGQNMDTLKWLLGELGRATGGWDLEASVSKCISAYIATDSTEIRDTCSPHFIKHVPHHIETSKGCFTAEVTNATSKDPEREGFLIGIWGALKKEEHFQHGLNNVADTTCSIRLAKYLLEHGAATDAQRGETIRTPLHRACRKNTAEAAEFIKFLLYQGASPNASAVPKAPRGSKRDGQKPIRGPRRVASDEIGAKNISQWLGIPWEELVRRVRVDRDNGMKWAGSFPTGSINH</sequence>
<dbReference type="Gene3D" id="1.25.40.20">
    <property type="entry name" value="Ankyrin repeat-containing domain"/>
    <property type="match status" value="1"/>
</dbReference>
<protein>
    <recommendedName>
        <fullName evidence="4">NACHT domain-containing protein</fullName>
    </recommendedName>
</protein>
<feature type="repeat" description="ANK" evidence="2">
    <location>
        <begin position="1090"/>
        <end position="1125"/>
    </location>
</feature>
<evidence type="ECO:0000313" key="6">
    <source>
        <dbReference type="Proteomes" id="UP000766486"/>
    </source>
</evidence>
<evidence type="ECO:0000259" key="4">
    <source>
        <dbReference type="PROSITE" id="PS50837"/>
    </source>
</evidence>
<dbReference type="SUPFAM" id="SSF52540">
    <property type="entry name" value="P-loop containing nucleoside triphosphate hydrolases"/>
    <property type="match status" value="1"/>
</dbReference>
<feature type="region of interest" description="Disordered" evidence="3">
    <location>
        <begin position="1121"/>
        <end position="1148"/>
    </location>
</feature>
<name>A0ABY6UY76_BIOOC</name>
<dbReference type="Pfam" id="PF24809">
    <property type="entry name" value="DUF7708"/>
    <property type="match status" value="1"/>
</dbReference>
<dbReference type="PANTHER" id="PTHR10039:SF14">
    <property type="entry name" value="NACHT DOMAIN-CONTAINING PROTEIN"/>
    <property type="match status" value="1"/>
</dbReference>
<proteinExistence type="predicted"/>
<dbReference type="InterPro" id="IPR007111">
    <property type="entry name" value="NACHT_NTPase"/>
</dbReference>
<dbReference type="EMBL" id="CABFNS010000928">
    <property type="protein sequence ID" value="VUC36395.1"/>
    <property type="molecule type" value="Genomic_DNA"/>
</dbReference>
<feature type="domain" description="NACHT" evidence="4">
    <location>
        <begin position="282"/>
        <end position="416"/>
    </location>
</feature>